<dbReference type="Proteomes" id="UP000199372">
    <property type="component" value="Unassembled WGS sequence"/>
</dbReference>
<feature type="transmembrane region" description="Helical" evidence="6">
    <location>
        <begin position="289"/>
        <end position="308"/>
    </location>
</feature>
<feature type="transmembrane region" description="Helical" evidence="6">
    <location>
        <begin position="48"/>
        <end position="75"/>
    </location>
</feature>
<evidence type="ECO:0000313" key="7">
    <source>
        <dbReference type="EMBL" id="SEO06465.1"/>
    </source>
</evidence>
<feature type="transmembrane region" description="Helical" evidence="6">
    <location>
        <begin position="220"/>
        <end position="245"/>
    </location>
</feature>
<dbReference type="PANTHER" id="PTHR30482">
    <property type="entry name" value="HIGH-AFFINITY BRANCHED-CHAIN AMINO ACID TRANSPORT SYSTEM PERMEASE"/>
    <property type="match status" value="1"/>
</dbReference>
<sequence length="331" mass="35329">MSITDNTDFADRGAGRSIDWKMPVAIAVLLGLMVVAPFVAYPIFVMKLLCFALFASAFNMLLGYTGLLSFGHATFFGGAAYATAHAAKVWGLEPLTAILFGTICAAAMGAAMGIVAIRRQGIYFAMTTLALSQMAYFLFLRAPFTHAEDGIQNVPRGRLLGMIDLGETMAMYGLVCAVFLVGMAVIWRIVHSPFGQVLKAIRENEARAISLGYRVDRYKLGAFVMSAALTGLAGSTKALVFQIATLNDVAWHMSGEVILMTLLGGVGTVLGPIVGAGVIVAIQNMFATTGFPVSVIMGAIFVICVMLFRKGIVGTLGQYLRQTRRDPGAKE</sequence>
<evidence type="ECO:0000256" key="3">
    <source>
        <dbReference type="ARBA" id="ARBA00022692"/>
    </source>
</evidence>
<proteinExistence type="predicted"/>
<feature type="transmembrane region" description="Helical" evidence="6">
    <location>
        <begin position="257"/>
        <end position="282"/>
    </location>
</feature>
<keyword evidence="4 6" id="KW-1133">Transmembrane helix</keyword>
<comment type="subcellular location">
    <subcellularLocation>
        <location evidence="1">Cell membrane</location>
        <topology evidence="1">Multi-pass membrane protein</topology>
    </subcellularLocation>
</comment>
<evidence type="ECO:0000256" key="5">
    <source>
        <dbReference type="ARBA" id="ARBA00023136"/>
    </source>
</evidence>
<organism evidence="7 8">
    <name type="scientific">Palleronia pelagia</name>
    <dbReference type="NCBI Taxonomy" id="387096"/>
    <lineage>
        <taxon>Bacteria</taxon>
        <taxon>Pseudomonadati</taxon>
        <taxon>Pseudomonadota</taxon>
        <taxon>Alphaproteobacteria</taxon>
        <taxon>Rhodobacterales</taxon>
        <taxon>Roseobacteraceae</taxon>
        <taxon>Palleronia</taxon>
    </lineage>
</organism>
<feature type="transmembrane region" description="Helical" evidence="6">
    <location>
        <begin position="169"/>
        <end position="190"/>
    </location>
</feature>
<dbReference type="GO" id="GO:0015658">
    <property type="term" value="F:branched-chain amino acid transmembrane transporter activity"/>
    <property type="evidence" value="ECO:0007669"/>
    <property type="project" value="InterPro"/>
</dbReference>
<dbReference type="InterPro" id="IPR001851">
    <property type="entry name" value="ABC_transp_permease"/>
</dbReference>
<evidence type="ECO:0000256" key="6">
    <source>
        <dbReference type="SAM" id="Phobius"/>
    </source>
</evidence>
<name>A0A1H8LMX2_9RHOB</name>
<accession>A0A1H8LMX2</accession>
<dbReference type="GO" id="GO:0005886">
    <property type="term" value="C:plasma membrane"/>
    <property type="evidence" value="ECO:0007669"/>
    <property type="project" value="UniProtKB-SubCell"/>
</dbReference>
<feature type="transmembrane region" description="Helical" evidence="6">
    <location>
        <begin position="95"/>
        <end position="115"/>
    </location>
</feature>
<dbReference type="InterPro" id="IPR043428">
    <property type="entry name" value="LivM-like"/>
</dbReference>
<evidence type="ECO:0000256" key="1">
    <source>
        <dbReference type="ARBA" id="ARBA00004651"/>
    </source>
</evidence>
<feature type="transmembrane region" description="Helical" evidence="6">
    <location>
        <begin position="122"/>
        <end position="139"/>
    </location>
</feature>
<evidence type="ECO:0000256" key="4">
    <source>
        <dbReference type="ARBA" id="ARBA00022989"/>
    </source>
</evidence>
<keyword evidence="8" id="KW-1185">Reference proteome</keyword>
<dbReference type="EMBL" id="FOCM01000011">
    <property type="protein sequence ID" value="SEO06465.1"/>
    <property type="molecule type" value="Genomic_DNA"/>
</dbReference>
<dbReference type="CDD" id="cd06581">
    <property type="entry name" value="TM_PBP1_LivM_like"/>
    <property type="match status" value="1"/>
</dbReference>
<dbReference type="PANTHER" id="PTHR30482:SF17">
    <property type="entry name" value="ABC TRANSPORTER ATP-BINDING PROTEIN"/>
    <property type="match status" value="1"/>
</dbReference>
<keyword evidence="3 6" id="KW-0812">Transmembrane</keyword>
<reference evidence="8" key="1">
    <citation type="submission" date="2016-10" db="EMBL/GenBank/DDBJ databases">
        <authorList>
            <person name="Varghese N."/>
            <person name="Submissions S."/>
        </authorList>
    </citation>
    <scope>NUCLEOTIDE SEQUENCE [LARGE SCALE GENOMIC DNA]</scope>
    <source>
        <strain evidence="8">DSM 26893</strain>
    </source>
</reference>
<feature type="transmembrane region" description="Helical" evidence="6">
    <location>
        <begin position="20"/>
        <end position="41"/>
    </location>
</feature>
<gene>
    <name evidence="7" type="ORF">SAMN04488011_11116</name>
</gene>
<dbReference type="AlphaFoldDB" id="A0A1H8LMX2"/>
<evidence type="ECO:0000313" key="8">
    <source>
        <dbReference type="Proteomes" id="UP000199372"/>
    </source>
</evidence>
<evidence type="ECO:0000256" key="2">
    <source>
        <dbReference type="ARBA" id="ARBA00022475"/>
    </source>
</evidence>
<dbReference type="Pfam" id="PF02653">
    <property type="entry name" value="BPD_transp_2"/>
    <property type="match status" value="1"/>
</dbReference>
<keyword evidence="5 6" id="KW-0472">Membrane</keyword>
<keyword evidence="2" id="KW-1003">Cell membrane</keyword>
<protein>
    <submittedName>
        <fullName evidence="7">Branched-chain amino acid transport system permease protein</fullName>
    </submittedName>
</protein>